<dbReference type="Pfam" id="PF19698">
    <property type="entry name" value="DUF6197"/>
    <property type="match status" value="1"/>
</dbReference>
<reference evidence="1 2" key="1">
    <citation type="submission" date="2017-04" db="EMBL/GenBank/DDBJ databases">
        <authorList>
            <person name="Afonso C.L."/>
            <person name="Miller P.J."/>
            <person name="Scott M.A."/>
            <person name="Spackman E."/>
            <person name="Goraichik I."/>
            <person name="Dimitrov K.M."/>
            <person name="Suarez D.L."/>
            <person name="Swayne D.E."/>
        </authorList>
    </citation>
    <scope>NUCLEOTIDE SEQUENCE [LARGE SCALE GENOMIC DNA]</scope>
    <source>
        <strain evidence="1 2">VK13</strain>
    </source>
</reference>
<accession>A0A1W2BMR0</accession>
<gene>
    <name evidence="1" type="ORF">SAMN06296008_11436</name>
</gene>
<organism evidence="1 2">
    <name type="scientific">Polynucleobacter kasalickyi</name>
    <dbReference type="NCBI Taxonomy" id="1938817"/>
    <lineage>
        <taxon>Bacteria</taxon>
        <taxon>Pseudomonadati</taxon>
        <taxon>Pseudomonadota</taxon>
        <taxon>Betaproteobacteria</taxon>
        <taxon>Burkholderiales</taxon>
        <taxon>Burkholderiaceae</taxon>
        <taxon>Polynucleobacter</taxon>
    </lineage>
</organism>
<dbReference type="OrthoDB" id="6064720at2"/>
<sequence length="262" mass="29227">MIKNQQHTLGKLFLTLSLPIFLLLNSNIVLSQSNQDLVVCKLKNNGSEFAGTCSVPCAVNALKANFDKLLQSCSDSSPPRLVRASLKKVDLRGNYLGKMEGKYPEDPTRFEIADSKYVSSKVAKLPFGWFPLASMQEEGDVLQVTINAYKVLPATQDDLNIIDRSLQLLASPDVWNKNDNRICLPNASKISLFCALTQATIEVSGGVHYRQPAHEKVREVLNEVGGDRVKTHRLMDYNNHPDTTLDDVRKLLVDAKTRIQMN</sequence>
<keyword evidence="2" id="KW-1185">Reference proteome</keyword>
<proteinExistence type="predicted"/>
<dbReference type="InterPro" id="IPR045677">
    <property type="entry name" value="DUF6197"/>
</dbReference>
<dbReference type="AlphaFoldDB" id="A0A1W2BMR0"/>
<dbReference type="RefSeq" id="WP_084285197.1">
    <property type="nucleotide sequence ID" value="NZ_FWXJ01000014.1"/>
</dbReference>
<evidence type="ECO:0000313" key="1">
    <source>
        <dbReference type="EMBL" id="SMC74210.1"/>
    </source>
</evidence>
<dbReference type="EMBL" id="FWXJ01000014">
    <property type="protein sequence ID" value="SMC74210.1"/>
    <property type="molecule type" value="Genomic_DNA"/>
</dbReference>
<dbReference type="Proteomes" id="UP000192708">
    <property type="component" value="Unassembled WGS sequence"/>
</dbReference>
<evidence type="ECO:0000313" key="2">
    <source>
        <dbReference type="Proteomes" id="UP000192708"/>
    </source>
</evidence>
<name>A0A1W2BMR0_9BURK</name>
<protein>
    <submittedName>
        <fullName evidence="1">Uncharacterized protein</fullName>
    </submittedName>
</protein>